<evidence type="ECO:0000259" key="13">
    <source>
        <dbReference type="PROSITE" id="PS51195"/>
    </source>
</evidence>
<dbReference type="PANTHER" id="PTHR47959:SF10">
    <property type="entry name" value="ATP-DEPENDENT RNA HELICASE RHLB"/>
    <property type="match status" value="1"/>
</dbReference>
<dbReference type="STRING" id="1122189.SAMN02745165_01129"/>
<dbReference type="PROSITE" id="PS00039">
    <property type="entry name" value="DEAD_ATP_HELICASE"/>
    <property type="match status" value="1"/>
</dbReference>
<dbReference type="InterPro" id="IPR023554">
    <property type="entry name" value="RNA_helicase_ATP-dep_RhlB"/>
</dbReference>
<gene>
    <name evidence="14" type="ORF">SAMN02745165_01129</name>
</gene>
<dbReference type="InterPro" id="IPR050079">
    <property type="entry name" value="DEAD_box_RNA_helicase"/>
</dbReference>
<dbReference type="Pfam" id="PF00271">
    <property type="entry name" value="Helicase_C"/>
    <property type="match status" value="1"/>
</dbReference>
<dbReference type="InterPro" id="IPR001650">
    <property type="entry name" value="Helicase_C-like"/>
</dbReference>
<protein>
    <submittedName>
        <fullName evidence="14">ATP-dependent RNA helicase RhlB</fullName>
    </submittedName>
</protein>
<keyword evidence="3 9" id="KW-0378">Hydrolase</keyword>
<keyword evidence="5 9" id="KW-0067">ATP-binding</keyword>
<evidence type="ECO:0000256" key="8">
    <source>
        <dbReference type="PROSITE-ProRule" id="PRU00552"/>
    </source>
</evidence>
<dbReference type="CDD" id="cd18787">
    <property type="entry name" value="SF2_C_DEAD"/>
    <property type="match status" value="1"/>
</dbReference>
<dbReference type="CDD" id="cd00268">
    <property type="entry name" value="DEADc"/>
    <property type="match status" value="1"/>
</dbReference>
<dbReference type="OrthoDB" id="9805696at2"/>
<name>A0A1M6F282_MALRU</name>
<dbReference type="HAMAP" id="MF_00661">
    <property type="entry name" value="DEAD_helicase_RhlB"/>
    <property type="match status" value="1"/>
</dbReference>
<dbReference type="SMART" id="SM00490">
    <property type="entry name" value="HELICc"/>
    <property type="match status" value="1"/>
</dbReference>
<feature type="region of interest" description="Disordered" evidence="10">
    <location>
        <begin position="385"/>
        <end position="443"/>
    </location>
</feature>
<evidence type="ECO:0000256" key="7">
    <source>
        <dbReference type="ARBA" id="ARBA00038437"/>
    </source>
</evidence>
<dbReference type="EMBL" id="FQZT01000003">
    <property type="protein sequence ID" value="SHI91780.1"/>
    <property type="molecule type" value="Genomic_DNA"/>
</dbReference>
<dbReference type="InterPro" id="IPR014001">
    <property type="entry name" value="Helicase_ATP-bd"/>
</dbReference>
<keyword evidence="1" id="KW-0963">Cytoplasm</keyword>
<dbReference type="SMART" id="SM00487">
    <property type="entry name" value="DEXDc"/>
    <property type="match status" value="1"/>
</dbReference>
<dbReference type="PROSITE" id="PS51194">
    <property type="entry name" value="HELICASE_CTER"/>
    <property type="match status" value="1"/>
</dbReference>
<dbReference type="InterPro" id="IPR014014">
    <property type="entry name" value="RNA_helicase_DEAD_Q_motif"/>
</dbReference>
<feature type="domain" description="Helicase ATP-binding" evidence="11">
    <location>
        <begin position="32"/>
        <end position="208"/>
    </location>
</feature>
<dbReference type="GO" id="GO:0003724">
    <property type="term" value="F:RNA helicase activity"/>
    <property type="evidence" value="ECO:0007669"/>
    <property type="project" value="InterPro"/>
</dbReference>
<feature type="short sequence motif" description="Q motif" evidence="8">
    <location>
        <begin position="1"/>
        <end position="29"/>
    </location>
</feature>
<evidence type="ECO:0000256" key="2">
    <source>
        <dbReference type="ARBA" id="ARBA00022741"/>
    </source>
</evidence>
<dbReference type="GO" id="GO:0003723">
    <property type="term" value="F:RNA binding"/>
    <property type="evidence" value="ECO:0007669"/>
    <property type="project" value="UniProtKB-KW"/>
</dbReference>
<dbReference type="InterPro" id="IPR011545">
    <property type="entry name" value="DEAD/DEAH_box_helicase_dom"/>
</dbReference>
<dbReference type="Proteomes" id="UP000184171">
    <property type="component" value="Unassembled WGS sequence"/>
</dbReference>
<dbReference type="AlphaFoldDB" id="A0A1M6F282"/>
<proteinExistence type="inferred from homology"/>
<evidence type="ECO:0000256" key="1">
    <source>
        <dbReference type="ARBA" id="ARBA00022490"/>
    </source>
</evidence>
<dbReference type="GO" id="GO:0016787">
    <property type="term" value="F:hydrolase activity"/>
    <property type="evidence" value="ECO:0007669"/>
    <property type="project" value="UniProtKB-KW"/>
</dbReference>
<dbReference type="GO" id="GO:0005524">
    <property type="term" value="F:ATP binding"/>
    <property type="evidence" value="ECO:0007669"/>
    <property type="project" value="UniProtKB-KW"/>
</dbReference>
<feature type="compositionally biased region" description="Basic residues" evidence="10">
    <location>
        <begin position="404"/>
        <end position="416"/>
    </location>
</feature>
<dbReference type="InterPro" id="IPR027417">
    <property type="entry name" value="P-loop_NTPase"/>
</dbReference>
<comment type="similarity">
    <text evidence="7 9">Belongs to the DEAD box helicase family.</text>
</comment>
<accession>A0A1M6F282</accession>
<reference evidence="14 15" key="1">
    <citation type="submission" date="2016-11" db="EMBL/GenBank/DDBJ databases">
        <authorList>
            <person name="Jaros S."/>
            <person name="Januszkiewicz K."/>
            <person name="Wedrychowicz H."/>
        </authorList>
    </citation>
    <scope>NUCLEOTIDE SEQUENCE [LARGE SCALE GENOMIC DNA]</scope>
    <source>
        <strain evidence="14 15">DSM 5091</strain>
    </source>
</reference>
<dbReference type="SUPFAM" id="SSF52540">
    <property type="entry name" value="P-loop containing nucleoside triphosphate hydrolases"/>
    <property type="match status" value="1"/>
</dbReference>
<dbReference type="PANTHER" id="PTHR47959">
    <property type="entry name" value="ATP-DEPENDENT RNA HELICASE RHLE-RELATED"/>
    <property type="match status" value="1"/>
</dbReference>
<evidence type="ECO:0000313" key="14">
    <source>
        <dbReference type="EMBL" id="SHI91780.1"/>
    </source>
</evidence>
<dbReference type="PROSITE" id="PS51195">
    <property type="entry name" value="Q_MOTIF"/>
    <property type="match status" value="1"/>
</dbReference>
<evidence type="ECO:0000256" key="6">
    <source>
        <dbReference type="ARBA" id="ARBA00022884"/>
    </source>
</evidence>
<feature type="domain" description="Helicase C-terminal" evidence="12">
    <location>
        <begin position="219"/>
        <end position="381"/>
    </location>
</feature>
<evidence type="ECO:0000259" key="11">
    <source>
        <dbReference type="PROSITE" id="PS51192"/>
    </source>
</evidence>
<evidence type="ECO:0000256" key="3">
    <source>
        <dbReference type="ARBA" id="ARBA00022801"/>
    </source>
</evidence>
<dbReference type="InterPro" id="IPR044742">
    <property type="entry name" value="DEAD/DEAH_RhlB"/>
</dbReference>
<dbReference type="RefSeq" id="WP_072906558.1">
    <property type="nucleotide sequence ID" value="NZ_FQZT01000003.1"/>
</dbReference>
<evidence type="ECO:0000256" key="9">
    <source>
        <dbReference type="RuleBase" id="RU000492"/>
    </source>
</evidence>
<evidence type="ECO:0000256" key="5">
    <source>
        <dbReference type="ARBA" id="ARBA00022840"/>
    </source>
</evidence>
<sequence>MKFTELNLPDLVQQGVVDAGFESLTPVQEESIPLALAGKDVAAQAQTGTGKTAAFLISLFCKLLASGKRTSNNPRALVMAPTRELVVQICKDAETLGRHTGLKVQPIFGGVDYEKQRNALKDGVDIIVATPGRLIDYFKQRVFSMDRVEALVIDEADRMFDMGFIKDLRYILRKLPPFEKRQTMLFSATLSAQVMELAYEFMDLAEKVQIEPEQVAAEKIDQILYHVSRKEKFALLLGLLKKESGVERVMLFVNTKAEAERLNGLLNANEVASALLSGDIPQKKRMRILDQFKLGSLTHLVATDVASRGIHVDNVTHVINYDLPQDREDYVHRIGRTARAGATGRAISFADEETVYQLADIEDYLGEKVPSEMPLDEDFCFNYKRAIPKRKKPPEKKPAGDGQKRRRRRRPRRRPGGKPGENSAGDKDKSSGGGAPAGGGEKD</sequence>
<evidence type="ECO:0000256" key="4">
    <source>
        <dbReference type="ARBA" id="ARBA00022806"/>
    </source>
</evidence>
<organism evidence="14 15">
    <name type="scientific">Malonomonas rubra DSM 5091</name>
    <dbReference type="NCBI Taxonomy" id="1122189"/>
    <lineage>
        <taxon>Bacteria</taxon>
        <taxon>Pseudomonadati</taxon>
        <taxon>Thermodesulfobacteriota</taxon>
        <taxon>Desulfuromonadia</taxon>
        <taxon>Desulfuromonadales</taxon>
        <taxon>Geopsychrobacteraceae</taxon>
        <taxon>Malonomonas</taxon>
    </lineage>
</organism>
<evidence type="ECO:0000259" key="12">
    <source>
        <dbReference type="PROSITE" id="PS51194"/>
    </source>
</evidence>
<keyword evidence="2 9" id="KW-0547">Nucleotide-binding</keyword>
<feature type="compositionally biased region" description="Gly residues" evidence="10">
    <location>
        <begin position="431"/>
        <end position="443"/>
    </location>
</feature>
<dbReference type="Pfam" id="PF00270">
    <property type="entry name" value="DEAD"/>
    <property type="match status" value="1"/>
</dbReference>
<dbReference type="InterPro" id="IPR000629">
    <property type="entry name" value="RNA-helicase_DEAD-box_CS"/>
</dbReference>
<keyword evidence="15" id="KW-1185">Reference proteome</keyword>
<evidence type="ECO:0000256" key="10">
    <source>
        <dbReference type="SAM" id="MobiDB-lite"/>
    </source>
</evidence>
<dbReference type="GO" id="GO:0005829">
    <property type="term" value="C:cytosol"/>
    <property type="evidence" value="ECO:0007669"/>
    <property type="project" value="TreeGrafter"/>
</dbReference>
<keyword evidence="4 9" id="KW-0347">Helicase</keyword>
<feature type="domain" description="DEAD-box RNA helicase Q" evidence="13">
    <location>
        <begin position="1"/>
        <end position="29"/>
    </location>
</feature>
<evidence type="ECO:0000313" key="15">
    <source>
        <dbReference type="Proteomes" id="UP000184171"/>
    </source>
</evidence>
<keyword evidence="6" id="KW-0694">RNA-binding</keyword>
<dbReference type="Gene3D" id="3.40.50.300">
    <property type="entry name" value="P-loop containing nucleotide triphosphate hydrolases"/>
    <property type="match status" value="2"/>
</dbReference>
<dbReference type="PROSITE" id="PS51192">
    <property type="entry name" value="HELICASE_ATP_BIND_1"/>
    <property type="match status" value="1"/>
</dbReference>